<dbReference type="EMBL" id="FNCE01000002">
    <property type="protein sequence ID" value="SDF82799.1"/>
    <property type="molecule type" value="Genomic_DNA"/>
</dbReference>
<dbReference type="Proteomes" id="UP000199415">
    <property type="component" value="Unassembled WGS sequence"/>
</dbReference>
<organism evidence="4 5">
    <name type="scientific">Limimonas halophila</name>
    <dbReference type="NCBI Taxonomy" id="1082479"/>
    <lineage>
        <taxon>Bacteria</taxon>
        <taxon>Pseudomonadati</taxon>
        <taxon>Pseudomonadota</taxon>
        <taxon>Alphaproteobacteria</taxon>
        <taxon>Rhodospirillales</taxon>
        <taxon>Rhodovibrionaceae</taxon>
        <taxon>Limimonas</taxon>
    </lineage>
</organism>
<dbReference type="Pfam" id="PF04820">
    <property type="entry name" value="Trp_halogenase"/>
    <property type="match status" value="1"/>
</dbReference>
<feature type="compositionally biased region" description="Basic and acidic residues" evidence="3">
    <location>
        <begin position="516"/>
        <end position="527"/>
    </location>
</feature>
<evidence type="ECO:0000256" key="3">
    <source>
        <dbReference type="SAM" id="MobiDB-lite"/>
    </source>
</evidence>
<dbReference type="RefSeq" id="WP_090019081.1">
    <property type="nucleotide sequence ID" value="NZ_FNCE01000002.1"/>
</dbReference>
<dbReference type="GO" id="GO:0000166">
    <property type="term" value="F:nucleotide binding"/>
    <property type="evidence" value="ECO:0007669"/>
    <property type="project" value="UniProtKB-KW"/>
</dbReference>
<protein>
    <submittedName>
        <fullName evidence="4">Tryptophan halogenase</fullName>
    </submittedName>
</protein>
<evidence type="ECO:0000313" key="5">
    <source>
        <dbReference type="Proteomes" id="UP000199415"/>
    </source>
</evidence>
<keyword evidence="2" id="KW-0285">Flavoprotein</keyword>
<feature type="binding site" evidence="2">
    <location>
        <position position="190"/>
    </location>
    <ligand>
        <name>FAD</name>
        <dbReference type="ChEBI" id="CHEBI:57692"/>
    </ligand>
</feature>
<name>A0A1G7PB32_9PROT</name>
<sequence length="527" mass="59183">MTEPIRDITIVGGGTAGWLAAAMLNRYLNRNASAPVRVSLIESGKLPPIGVGEATVPPMRQVLHDLGVDENEFFKRCNATIKLGVRFTNWDVDDEGRPVEYLNSLTEGPVVNGHNPGAPFMAFAPESWDFPRTVLPTDHLIDQGRAPRGIGDPQYDAKLGYAYHFEAGLFAEFMRDHATGQGVHHIIDDVEHVEMGSDGNVAALHLSENGRRPVQLVIDCTGFKGLIINKAMGEPFEPYSDTMMNDRAVVGQIPRGAEDTIYPYTGAWALSSGWVWRIPLYSRISSGYVFSSAHLSDDEARAELLNHWGVDEETFQPRVVPMRVGKTRRTWVNNCVSIGLASGFIEPLESTGIYMTDRAIRFLIDYFPDQGYDQRLQDRYNELMGQVFDEVRDFIVLHYYQSNRDDTPYWRAARHETAVPQSLLDNLEVWKRAMPSPLDLPEHRLFSAWTYQHVLFGKGFYKGANVAESRHVSRADWEHFRQIVENAKTQLAQNLPDQRAFLASLRGSNTSAGEPDAARRVSADVTT</sequence>
<keyword evidence="5" id="KW-1185">Reference proteome</keyword>
<gene>
    <name evidence="4" type="ORF">SAMN05216241_102480</name>
</gene>
<feature type="region of interest" description="Disordered" evidence="3">
    <location>
        <begin position="506"/>
        <end position="527"/>
    </location>
</feature>
<evidence type="ECO:0000313" key="4">
    <source>
        <dbReference type="EMBL" id="SDF82799.1"/>
    </source>
</evidence>
<keyword evidence="2" id="KW-0274">FAD</keyword>
<feature type="binding site" evidence="2">
    <location>
        <begin position="13"/>
        <end position="16"/>
    </location>
    <ligand>
        <name>FAD</name>
        <dbReference type="ChEBI" id="CHEBI:57692"/>
    </ligand>
</feature>
<dbReference type="InterPro" id="IPR033856">
    <property type="entry name" value="Trp_halogen"/>
</dbReference>
<dbReference type="STRING" id="1082479.SAMN05216241_102480"/>
<dbReference type="PANTHER" id="PTHR43747">
    <property type="entry name" value="FAD-BINDING PROTEIN"/>
    <property type="match status" value="1"/>
</dbReference>
<keyword evidence="2" id="KW-0547">Nucleotide-binding</keyword>
<dbReference type="InterPro" id="IPR050816">
    <property type="entry name" value="Flavin-dep_Halogenase_NPB"/>
</dbReference>
<accession>A0A1G7PB32</accession>
<dbReference type="SMR" id="A0A1G7PB32"/>
<dbReference type="GO" id="GO:0004497">
    <property type="term" value="F:monooxygenase activity"/>
    <property type="evidence" value="ECO:0007669"/>
    <property type="project" value="InterPro"/>
</dbReference>
<dbReference type="SUPFAM" id="SSF51905">
    <property type="entry name" value="FAD/NAD(P)-binding domain"/>
    <property type="match status" value="1"/>
</dbReference>
<dbReference type="InterPro" id="IPR036188">
    <property type="entry name" value="FAD/NAD-bd_sf"/>
</dbReference>
<evidence type="ECO:0000256" key="1">
    <source>
        <dbReference type="PIRSR" id="PIRSR011396-1"/>
    </source>
</evidence>
<dbReference type="PIRSF" id="PIRSF011396">
    <property type="entry name" value="Trp_halogenase"/>
    <property type="match status" value="1"/>
</dbReference>
<feature type="active site" evidence="1">
    <location>
        <position position="82"/>
    </location>
</feature>
<evidence type="ECO:0000256" key="2">
    <source>
        <dbReference type="PIRSR" id="PIRSR011396-2"/>
    </source>
</evidence>
<feature type="binding site" evidence="2">
    <location>
        <position position="353"/>
    </location>
    <ligand>
        <name>FAD</name>
        <dbReference type="ChEBI" id="CHEBI:57692"/>
    </ligand>
</feature>
<dbReference type="OrthoDB" id="7310065at2"/>
<dbReference type="AlphaFoldDB" id="A0A1G7PB32"/>
<proteinExistence type="predicted"/>
<dbReference type="InterPro" id="IPR006905">
    <property type="entry name" value="Flavin_halogenase"/>
</dbReference>
<feature type="binding site" evidence="2">
    <location>
        <position position="82"/>
    </location>
    <ligand>
        <name>7-chloro-L-tryptophan</name>
        <dbReference type="ChEBI" id="CHEBI:58713"/>
    </ligand>
</feature>
<feature type="binding site" evidence="2">
    <location>
        <position position="349"/>
    </location>
    <ligand>
        <name>L-tryptophan</name>
        <dbReference type="ChEBI" id="CHEBI:57912"/>
    </ligand>
</feature>
<feature type="binding site" evidence="2">
    <location>
        <position position="340"/>
    </location>
    <ligand>
        <name>FAD</name>
        <dbReference type="ChEBI" id="CHEBI:57692"/>
    </ligand>
</feature>
<dbReference type="PANTHER" id="PTHR43747:SF4">
    <property type="entry name" value="FLAVIN-DEPENDENT TRYPTOPHAN HALOGENASE"/>
    <property type="match status" value="1"/>
</dbReference>
<dbReference type="Gene3D" id="3.50.50.60">
    <property type="entry name" value="FAD/NAD(P)-binding domain"/>
    <property type="match status" value="1"/>
</dbReference>
<reference evidence="4 5" key="1">
    <citation type="submission" date="2016-10" db="EMBL/GenBank/DDBJ databases">
        <authorList>
            <person name="de Groot N.N."/>
        </authorList>
    </citation>
    <scope>NUCLEOTIDE SEQUENCE [LARGE SCALE GENOMIC DNA]</scope>
    <source>
        <strain evidence="4 5">DSM 25584</strain>
    </source>
</reference>